<evidence type="ECO:0000313" key="3">
    <source>
        <dbReference type="Proteomes" id="UP000518752"/>
    </source>
</evidence>
<evidence type="ECO:0000256" key="1">
    <source>
        <dbReference type="SAM" id="SignalP"/>
    </source>
</evidence>
<organism evidence="2 3">
    <name type="scientific">Collybiopsis confluens</name>
    <dbReference type="NCBI Taxonomy" id="2823264"/>
    <lineage>
        <taxon>Eukaryota</taxon>
        <taxon>Fungi</taxon>
        <taxon>Dikarya</taxon>
        <taxon>Basidiomycota</taxon>
        <taxon>Agaricomycotina</taxon>
        <taxon>Agaricomycetes</taxon>
        <taxon>Agaricomycetidae</taxon>
        <taxon>Agaricales</taxon>
        <taxon>Marasmiineae</taxon>
        <taxon>Omphalotaceae</taxon>
        <taxon>Collybiopsis</taxon>
    </lineage>
</organism>
<dbReference type="Proteomes" id="UP000518752">
    <property type="component" value="Unassembled WGS sequence"/>
</dbReference>
<gene>
    <name evidence="2" type="ORF">D9757_008475</name>
</gene>
<name>A0A8H5HFI7_9AGAR</name>
<keyword evidence="3" id="KW-1185">Reference proteome</keyword>
<dbReference type="OrthoDB" id="2339190at2759"/>
<dbReference type="EMBL" id="JAACJN010000053">
    <property type="protein sequence ID" value="KAF5382307.1"/>
    <property type="molecule type" value="Genomic_DNA"/>
</dbReference>
<comment type="caution">
    <text evidence="2">The sequence shown here is derived from an EMBL/GenBank/DDBJ whole genome shotgun (WGS) entry which is preliminary data.</text>
</comment>
<feature type="chain" id="PRO_5034840506" evidence="1">
    <location>
        <begin position="24"/>
        <end position="154"/>
    </location>
</feature>
<accession>A0A8H5HFI7</accession>
<feature type="signal peptide" evidence="1">
    <location>
        <begin position="1"/>
        <end position="23"/>
    </location>
</feature>
<dbReference type="AlphaFoldDB" id="A0A8H5HFI7"/>
<protein>
    <submittedName>
        <fullName evidence="2">Uncharacterized protein</fullName>
    </submittedName>
</protein>
<keyword evidence="1" id="KW-0732">Signal</keyword>
<reference evidence="2 3" key="1">
    <citation type="journal article" date="2020" name="ISME J.">
        <title>Uncovering the hidden diversity of litter-decomposition mechanisms in mushroom-forming fungi.</title>
        <authorList>
            <person name="Floudas D."/>
            <person name="Bentzer J."/>
            <person name="Ahren D."/>
            <person name="Johansson T."/>
            <person name="Persson P."/>
            <person name="Tunlid A."/>
        </authorList>
    </citation>
    <scope>NUCLEOTIDE SEQUENCE [LARGE SCALE GENOMIC DNA]</scope>
    <source>
        <strain evidence="2 3">CBS 406.79</strain>
    </source>
</reference>
<evidence type="ECO:0000313" key="2">
    <source>
        <dbReference type="EMBL" id="KAF5382307.1"/>
    </source>
</evidence>
<sequence>MSAFTTLVFLFALFAAHLQLASSSPVQAPAPLVSRKEQVAWSPSITYPHNHVVLTAGKMTYMSWKTTNIPAEIQDKTGTIILGYLDGTDTNEHLDLKHPLVTGVKYTDGNSHFTVPKDLPTRNDYIFVFMGDSGNASPKVTILQSNSTSNSNTN</sequence>
<proteinExistence type="predicted"/>